<evidence type="ECO:0000313" key="3">
    <source>
        <dbReference type="EMBL" id="MBF2734772.1"/>
    </source>
</evidence>
<dbReference type="PRINTS" id="PR01805">
    <property type="entry name" value="VACJLIPOPROT"/>
</dbReference>
<dbReference type="EMBL" id="JADHEI010000028">
    <property type="protein sequence ID" value="MBF2734772.1"/>
    <property type="molecule type" value="Genomic_DNA"/>
</dbReference>
<gene>
    <name evidence="3" type="ORF">ISN26_01570</name>
</gene>
<keyword evidence="2" id="KW-0732">Signal</keyword>
<proteinExistence type="inferred from homology"/>
<dbReference type="Pfam" id="PF04333">
    <property type="entry name" value="MlaA"/>
    <property type="match status" value="1"/>
</dbReference>
<dbReference type="AlphaFoldDB" id="A0A930UE53"/>
<organism evidence="3 4">
    <name type="scientific">Candidatus Amphirhobacter heronislandensis</name>
    <dbReference type="NCBI Taxonomy" id="1732024"/>
    <lineage>
        <taxon>Bacteria</taxon>
        <taxon>Pseudomonadati</taxon>
        <taxon>Pseudomonadota</taxon>
        <taxon>Gammaproteobacteria</taxon>
        <taxon>Candidatus Tethybacterales</taxon>
        <taxon>Candidatus Tethybacteraceae</taxon>
        <taxon>Candidatus Amphirhobacter</taxon>
    </lineage>
</organism>
<reference evidence="3" key="1">
    <citation type="submission" date="2020-10" db="EMBL/GenBank/DDBJ databases">
        <title>An improved Amphimedon queenslandica hologenome assembly reveals how three proteobacterial symbionts can extend the metabolic phenotypic of their marine sponge host.</title>
        <authorList>
            <person name="Degnan B."/>
            <person name="Degnan S."/>
            <person name="Xiang X."/>
        </authorList>
    </citation>
    <scope>NUCLEOTIDE SEQUENCE</scope>
    <source>
        <strain evidence="3">AqS2</strain>
    </source>
</reference>
<evidence type="ECO:0000256" key="2">
    <source>
        <dbReference type="ARBA" id="ARBA00022729"/>
    </source>
</evidence>
<dbReference type="InterPro" id="IPR007428">
    <property type="entry name" value="MlaA"/>
</dbReference>
<keyword evidence="3" id="KW-0449">Lipoprotein</keyword>
<comment type="similarity">
    <text evidence="1">Belongs to the MlaA family.</text>
</comment>
<evidence type="ECO:0000256" key="1">
    <source>
        <dbReference type="ARBA" id="ARBA00010634"/>
    </source>
</evidence>
<dbReference type="PANTHER" id="PTHR30035:SF3">
    <property type="entry name" value="INTERMEMBRANE PHOSPHOLIPID TRANSPORT SYSTEM LIPOPROTEIN MLAA"/>
    <property type="match status" value="1"/>
</dbReference>
<name>A0A930UE53_9GAMM</name>
<comment type="caution">
    <text evidence="3">The sequence shown here is derived from an EMBL/GenBank/DDBJ whole genome shotgun (WGS) entry which is preliminary data.</text>
</comment>
<dbReference type="GO" id="GO:0016020">
    <property type="term" value="C:membrane"/>
    <property type="evidence" value="ECO:0007669"/>
    <property type="project" value="InterPro"/>
</dbReference>
<accession>A0A930UE53</accession>
<keyword evidence="4" id="KW-1185">Reference proteome</keyword>
<evidence type="ECO:0000313" key="4">
    <source>
        <dbReference type="Proteomes" id="UP000604381"/>
    </source>
</evidence>
<dbReference type="GO" id="GO:0120010">
    <property type="term" value="P:intermembrane phospholipid transfer"/>
    <property type="evidence" value="ECO:0007669"/>
    <property type="project" value="TreeGrafter"/>
</dbReference>
<dbReference type="Proteomes" id="UP000604381">
    <property type="component" value="Unassembled WGS sequence"/>
</dbReference>
<sequence length="267" mass="29741">MSAAAAALLLAGCAVPEETIAIIDGYDPEETVIEDPFESQNRSIYALNDYADRQLFKPVARAYRRAAPAPARSCIAGIFDNLKEPIRTVAHLISLDEEGAASSSSRFLFNTIGGGLGCVDVAGKAMGIEEEESDLGLAVRSWTENDESLYLMLPLFGPTTLIDGSMDYAATTHLDAVQIARSRRGAPKEDRSWLRRNPYDVPDKSKRQAVYALRAVDAREGLLDATDVFDEIAYDRYLLLRDVYLDQRERDARAITERRKEKLDWLF</sequence>
<dbReference type="PANTHER" id="PTHR30035">
    <property type="entry name" value="LIPOPROTEIN VACJ-RELATED"/>
    <property type="match status" value="1"/>
</dbReference>
<protein>
    <submittedName>
        <fullName evidence="3">VacJ family lipoprotein</fullName>
    </submittedName>
</protein>